<evidence type="ECO:0000259" key="3">
    <source>
        <dbReference type="Pfam" id="PF01551"/>
    </source>
</evidence>
<dbReference type="GeneID" id="82879892"/>
<feature type="region of interest" description="Disordered" evidence="1">
    <location>
        <begin position="93"/>
        <end position="125"/>
    </location>
</feature>
<name>A0A1L7CKQ4_CORFL</name>
<dbReference type="RefSeq" id="WP_075729436.1">
    <property type="nucleotide sequence ID" value="NZ_BJNB01000014.1"/>
</dbReference>
<evidence type="ECO:0000313" key="5">
    <source>
        <dbReference type="EMBL" id="GEB97665.1"/>
    </source>
</evidence>
<dbReference type="Pfam" id="PF01551">
    <property type="entry name" value="Peptidase_M23"/>
    <property type="match status" value="1"/>
</dbReference>
<gene>
    <name evidence="5" type="ORF">CFL01nite_11600</name>
    <name evidence="4" type="ORF">CFLV_04065</name>
</gene>
<feature type="signal peptide" evidence="2">
    <location>
        <begin position="1"/>
        <end position="32"/>
    </location>
</feature>
<feature type="compositionally biased region" description="Polar residues" evidence="1">
    <location>
        <begin position="108"/>
        <end position="122"/>
    </location>
</feature>
<dbReference type="PANTHER" id="PTHR21666">
    <property type="entry name" value="PEPTIDASE-RELATED"/>
    <property type="match status" value="1"/>
</dbReference>
<sequence length="239" mass="25038">MKRMNRAVKRTVLGTTALCMTFALTTVAPASAVDTPANNDAALYEAALELADAASADAADADTEGQSSKGQGGWDIALDPALIKELIEAFRPPADTPEVTKQTGRDASGNTVSSPTTGTFTSVYGERWGTTHNGIDIGNPVGTPIYSVMDGEVISSGPAQGFGNWIRVRHDDGAISVYGHMPANMLYVSVGDRVSAGQEIAGMGSEGHSTGPHLHFEIHPDGTTPVDPVPWFKERGITI</sequence>
<organism evidence="4 6">
    <name type="scientific">Corynebacterium flavescens</name>
    <dbReference type="NCBI Taxonomy" id="28028"/>
    <lineage>
        <taxon>Bacteria</taxon>
        <taxon>Bacillati</taxon>
        <taxon>Actinomycetota</taxon>
        <taxon>Actinomycetes</taxon>
        <taxon>Mycobacteriales</taxon>
        <taxon>Corynebacteriaceae</taxon>
        <taxon>Corynebacterium</taxon>
    </lineage>
</organism>
<protein>
    <submittedName>
        <fullName evidence="4">Metalloendopeptidase</fullName>
    </submittedName>
</protein>
<proteinExistence type="predicted"/>
<feature type="domain" description="M23ase beta-sheet core" evidence="3">
    <location>
        <begin position="131"/>
        <end position="228"/>
    </location>
</feature>
<dbReference type="PANTHER" id="PTHR21666:SF270">
    <property type="entry name" value="MUREIN HYDROLASE ACTIVATOR ENVC"/>
    <property type="match status" value="1"/>
</dbReference>
<keyword evidence="6" id="KW-1185">Reference proteome</keyword>
<dbReference type="OrthoDB" id="1099523at2"/>
<evidence type="ECO:0000313" key="4">
    <source>
        <dbReference type="EMBL" id="APT86440.1"/>
    </source>
</evidence>
<dbReference type="Gene3D" id="2.70.70.10">
    <property type="entry name" value="Glucose Permease (Domain IIA)"/>
    <property type="match status" value="1"/>
</dbReference>
<feature type="chain" id="PRO_5044060984" evidence="2">
    <location>
        <begin position="33"/>
        <end position="239"/>
    </location>
</feature>
<keyword evidence="2" id="KW-0732">Signal</keyword>
<dbReference type="SUPFAM" id="SSF51261">
    <property type="entry name" value="Duplicated hybrid motif"/>
    <property type="match status" value="1"/>
</dbReference>
<dbReference type="KEGG" id="cfc:CFLV_04065"/>
<dbReference type="Proteomes" id="UP000185479">
    <property type="component" value="Chromosome"/>
</dbReference>
<dbReference type="InterPro" id="IPR011055">
    <property type="entry name" value="Dup_hybrid_motif"/>
</dbReference>
<evidence type="ECO:0000313" key="7">
    <source>
        <dbReference type="Proteomes" id="UP000315353"/>
    </source>
</evidence>
<evidence type="ECO:0000256" key="1">
    <source>
        <dbReference type="SAM" id="MobiDB-lite"/>
    </source>
</evidence>
<dbReference type="InterPro" id="IPR050570">
    <property type="entry name" value="Cell_wall_metabolism_enzyme"/>
</dbReference>
<dbReference type="CDD" id="cd12797">
    <property type="entry name" value="M23_peptidase"/>
    <property type="match status" value="1"/>
</dbReference>
<dbReference type="EMBL" id="CP009246">
    <property type="protein sequence ID" value="APT86440.1"/>
    <property type="molecule type" value="Genomic_DNA"/>
</dbReference>
<dbReference type="GO" id="GO:0004222">
    <property type="term" value="F:metalloendopeptidase activity"/>
    <property type="evidence" value="ECO:0007669"/>
    <property type="project" value="TreeGrafter"/>
</dbReference>
<reference evidence="5 7" key="2">
    <citation type="submission" date="2019-06" db="EMBL/GenBank/DDBJ databases">
        <title>Whole genome shotgun sequence of Corynebacterium flavescens NBRC 14136.</title>
        <authorList>
            <person name="Hosoyama A."/>
            <person name="Uohara A."/>
            <person name="Ohji S."/>
            <person name="Ichikawa N."/>
        </authorList>
    </citation>
    <scope>NUCLEOTIDE SEQUENCE [LARGE SCALE GENOMIC DNA]</scope>
    <source>
        <strain evidence="5 7">NBRC 14136</strain>
    </source>
</reference>
<dbReference type="STRING" id="28028.CFLV_04065"/>
<accession>A0A1L7CKQ4</accession>
<dbReference type="InterPro" id="IPR016047">
    <property type="entry name" value="M23ase_b-sheet_dom"/>
</dbReference>
<dbReference type="AlphaFoldDB" id="A0A1L7CKQ4"/>
<evidence type="ECO:0000313" key="6">
    <source>
        <dbReference type="Proteomes" id="UP000185479"/>
    </source>
</evidence>
<dbReference type="EMBL" id="BJNB01000014">
    <property type="protein sequence ID" value="GEB97665.1"/>
    <property type="molecule type" value="Genomic_DNA"/>
</dbReference>
<reference evidence="4 6" key="1">
    <citation type="submission" date="2014-08" db="EMBL/GenBank/DDBJ databases">
        <title>Complete genome sequence of Corynebacterium flavescens OJ8(T)(=DSM 20296(T)), isolated from cheese.</title>
        <authorList>
            <person name="Ruckert C."/>
            <person name="Albersmeier A."/>
            <person name="Winkler A."/>
            <person name="Kalinowski J."/>
        </authorList>
    </citation>
    <scope>NUCLEOTIDE SEQUENCE [LARGE SCALE GENOMIC DNA]</scope>
    <source>
        <strain evidence="4 6">OJ8</strain>
    </source>
</reference>
<dbReference type="Proteomes" id="UP000315353">
    <property type="component" value="Unassembled WGS sequence"/>
</dbReference>
<evidence type="ECO:0000256" key="2">
    <source>
        <dbReference type="SAM" id="SignalP"/>
    </source>
</evidence>